<evidence type="ECO:0000313" key="6">
    <source>
        <dbReference type="Proteomes" id="UP000177515"/>
    </source>
</evidence>
<dbReference type="Gene3D" id="3.55.50.30">
    <property type="match status" value="1"/>
</dbReference>
<evidence type="ECO:0000259" key="4">
    <source>
        <dbReference type="SMART" id="SM00965"/>
    </source>
</evidence>
<keyword evidence="1" id="KW-0813">Transport</keyword>
<dbReference type="Gene3D" id="3.30.1150.10">
    <property type="match status" value="1"/>
</dbReference>
<dbReference type="SMART" id="SM00965">
    <property type="entry name" value="STN"/>
    <property type="match status" value="1"/>
</dbReference>
<keyword evidence="3" id="KW-0998">Cell outer membrane</keyword>
<reference evidence="5 6" key="1">
    <citation type="submission" date="2016-10" db="EMBL/GenBank/DDBJ databases">
        <title>Complete genome sequences of three Cupriavidus strains isolated from various Malaysian environments.</title>
        <authorList>
            <person name="Abdullah A.A.-A."/>
            <person name="Shafie N.A.H."/>
            <person name="Lau N.S."/>
        </authorList>
    </citation>
    <scope>NUCLEOTIDE SEQUENCE [LARGE SCALE GENOMIC DNA]</scope>
    <source>
        <strain evidence="5 6">USMAA1020</strain>
    </source>
</reference>
<proteinExistence type="predicted"/>
<keyword evidence="2" id="KW-0472">Membrane</keyword>
<protein>
    <recommendedName>
        <fullName evidence="4">Secretin/TonB short N-terminal domain-containing protein</fullName>
    </recommendedName>
</protein>
<dbReference type="InterPro" id="IPR011662">
    <property type="entry name" value="Secretin/TonB_short_N"/>
</dbReference>
<dbReference type="EMBL" id="CP017755">
    <property type="protein sequence ID" value="AOZ10745.1"/>
    <property type="molecule type" value="Genomic_DNA"/>
</dbReference>
<gene>
    <name evidence="5" type="ORF">BKK80_23945</name>
</gene>
<sequence>MPAPDAATPPLAFDIPAQPLADALRQYALLTRQPALFRSEIVAGRVSSPVHGPYPPGEALQRLLEGTGLIAETVEGSTGKAFVLKAAGAAPAGGGAGLGNLTGYPGLVQTGVWEALCSNPRTAPGTYRSLLRFRVDAGGALRAVQLLGPSGDARRDAAIVAALQRVQLGAPPPADLPQPVIMLILPRAARGPDAGPRCAPASGAQPP</sequence>
<evidence type="ECO:0000256" key="1">
    <source>
        <dbReference type="ARBA" id="ARBA00022448"/>
    </source>
</evidence>
<feature type="domain" description="Secretin/TonB short N-terminal" evidence="4">
    <location>
        <begin position="33"/>
        <end position="87"/>
    </location>
</feature>
<evidence type="ECO:0000256" key="2">
    <source>
        <dbReference type="ARBA" id="ARBA00023136"/>
    </source>
</evidence>
<dbReference type="Proteomes" id="UP000177515">
    <property type="component" value="Chromosome 2"/>
</dbReference>
<dbReference type="SUPFAM" id="SSF74653">
    <property type="entry name" value="TolA/TonB C-terminal domain"/>
    <property type="match status" value="1"/>
</dbReference>
<keyword evidence="6" id="KW-1185">Reference proteome</keyword>
<name>A0ABN4TY67_9BURK</name>
<evidence type="ECO:0000313" key="5">
    <source>
        <dbReference type="EMBL" id="AOZ10745.1"/>
    </source>
</evidence>
<accession>A0ABN4TY67</accession>
<evidence type="ECO:0000256" key="3">
    <source>
        <dbReference type="ARBA" id="ARBA00023237"/>
    </source>
</evidence>
<organism evidence="5 6">
    <name type="scientific">Cupriavidus malaysiensis</name>
    <dbReference type="NCBI Taxonomy" id="367825"/>
    <lineage>
        <taxon>Bacteria</taxon>
        <taxon>Pseudomonadati</taxon>
        <taxon>Pseudomonadota</taxon>
        <taxon>Betaproteobacteria</taxon>
        <taxon>Burkholderiales</taxon>
        <taxon>Burkholderiaceae</taxon>
        <taxon>Cupriavidus</taxon>
    </lineage>
</organism>